<sequence>MDSGVTGSRRLEGVLLQDKYLINFVKSMHTVSAALFASMPSNLTHRIVINLLQENKQEKMKNQKLDAMNKMLKNDLSDARREAAQLKKVRDNAASSRAKVASREQTIKLLRQEMDGVKSVLSSADLMNQRLRLQNEAAEKKILRLITMMNKLTAEKAKLTESWSEAVRQHTAVTRELVVANKALKTAGRSERIPTHSNQSSDYRDRQPSSSSGSLMHLSKVRSSAVYRKRPRADGSKIPYPASFKKDA</sequence>
<organism evidence="1 2">
    <name type="scientific">Peronosclerospora sorghi</name>
    <dbReference type="NCBI Taxonomy" id="230839"/>
    <lineage>
        <taxon>Eukaryota</taxon>
        <taxon>Sar</taxon>
        <taxon>Stramenopiles</taxon>
        <taxon>Oomycota</taxon>
        <taxon>Peronosporomycetes</taxon>
        <taxon>Peronosporales</taxon>
        <taxon>Peronosporaceae</taxon>
        <taxon>Peronosclerospora</taxon>
    </lineage>
</organism>
<comment type="caution">
    <text evidence="1">The sequence shown here is derived from an EMBL/GenBank/DDBJ whole genome shotgun (WGS) entry which is preliminary data.</text>
</comment>
<name>A0ACC0W1N4_9STRA</name>
<protein>
    <submittedName>
        <fullName evidence="1">Uncharacterized protein</fullName>
    </submittedName>
</protein>
<accession>A0ACC0W1N4</accession>
<reference evidence="1 2" key="1">
    <citation type="journal article" date="2022" name="bioRxiv">
        <title>The genome of the oomycete Peronosclerospora sorghi, a cosmopolitan pathogen of maize and sorghum, is inflated with dispersed pseudogenes.</title>
        <authorList>
            <person name="Fletcher K."/>
            <person name="Martin F."/>
            <person name="Isakeit T."/>
            <person name="Cavanaugh K."/>
            <person name="Magill C."/>
            <person name="Michelmore R."/>
        </authorList>
    </citation>
    <scope>NUCLEOTIDE SEQUENCE [LARGE SCALE GENOMIC DNA]</scope>
    <source>
        <strain evidence="1">P6</strain>
    </source>
</reference>
<dbReference type="EMBL" id="CM047583">
    <property type="protein sequence ID" value="KAI9912555.1"/>
    <property type="molecule type" value="Genomic_DNA"/>
</dbReference>
<keyword evidence="2" id="KW-1185">Reference proteome</keyword>
<evidence type="ECO:0000313" key="2">
    <source>
        <dbReference type="Proteomes" id="UP001163321"/>
    </source>
</evidence>
<evidence type="ECO:0000313" key="1">
    <source>
        <dbReference type="EMBL" id="KAI9912555.1"/>
    </source>
</evidence>
<proteinExistence type="predicted"/>
<gene>
    <name evidence="1" type="ORF">PsorP6_005004</name>
</gene>
<dbReference type="Proteomes" id="UP001163321">
    <property type="component" value="Chromosome 4"/>
</dbReference>